<keyword evidence="1" id="KW-0614">Plasmid</keyword>
<dbReference type="AlphaFoldDB" id="A0A1D8AE30"/>
<evidence type="ECO:0000313" key="1">
    <source>
        <dbReference type="EMBL" id="AOR80315.1"/>
    </source>
</evidence>
<organism evidence="1 2">
    <name type="scientific">Novosphingobium resinovorum</name>
    <dbReference type="NCBI Taxonomy" id="158500"/>
    <lineage>
        <taxon>Bacteria</taxon>
        <taxon>Pseudomonadati</taxon>
        <taxon>Pseudomonadota</taxon>
        <taxon>Alphaproteobacteria</taxon>
        <taxon>Sphingomonadales</taxon>
        <taxon>Sphingomonadaceae</taxon>
        <taxon>Novosphingobium</taxon>
    </lineage>
</organism>
<dbReference type="RefSeq" id="WP_069709718.1">
    <property type="nucleotide sequence ID" value="NZ_CP017077.1"/>
</dbReference>
<gene>
    <name evidence="1" type="ORF">BES08_25810</name>
</gene>
<dbReference type="KEGG" id="nre:BES08_25810"/>
<keyword evidence="2" id="KW-1185">Reference proteome</keyword>
<reference evidence="2" key="1">
    <citation type="journal article" date="2017" name="J. Biotechnol.">
        <title>Complete genome sequence of Novosphingobium resinovorum SA1, a versatile xenobiotic-degrading bacterium capable of utilizing sulfanilic acid.</title>
        <authorList>
            <person name="Hegedus B."/>
            <person name="Kos P.B."/>
            <person name="Balint B."/>
            <person name="Maroti G."/>
            <person name="Gan H.M."/>
            <person name="Perei K."/>
            <person name="Rakhely G."/>
        </authorList>
    </citation>
    <scope>NUCLEOTIDE SEQUENCE [LARGE SCALE GENOMIC DNA]</scope>
    <source>
        <strain evidence="2">SA1</strain>
    </source>
</reference>
<geneLocation type="plasmid" evidence="1 2">
    <name>pSA2</name>
</geneLocation>
<protein>
    <recommendedName>
        <fullName evidence="3">Transcriptional regulator</fullName>
    </recommendedName>
</protein>
<sequence>MPNPIRKTPGSNDDDDAAFAEGAITLWSNLLALIGTHLLETGMPRQEVLDMLTMLHETNEETVRSPRARAVAGQHLMSVYRVLGET</sequence>
<proteinExistence type="predicted"/>
<dbReference type="OrthoDB" id="7510248at2"/>
<evidence type="ECO:0008006" key="3">
    <source>
        <dbReference type="Google" id="ProtNLM"/>
    </source>
</evidence>
<name>A0A1D8AE30_9SPHN</name>
<dbReference type="EMBL" id="CP017077">
    <property type="protein sequence ID" value="AOR80315.1"/>
    <property type="molecule type" value="Genomic_DNA"/>
</dbReference>
<accession>A0A1D8AE30</accession>
<dbReference type="Proteomes" id="UP000094626">
    <property type="component" value="Plasmid pSA2"/>
</dbReference>
<evidence type="ECO:0000313" key="2">
    <source>
        <dbReference type="Proteomes" id="UP000094626"/>
    </source>
</evidence>